<keyword evidence="5" id="KW-0812">Transmembrane</keyword>
<comment type="caution">
    <text evidence="11">The sequence shown here is derived from an EMBL/GenBank/DDBJ whole genome shotgun (WGS) entry which is preliminary data.</text>
</comment>
<dbReference type="InterPro" id="IPR019533">
    <property type="entry name" value="Peptidase_S26"/>
</dbReference>
<keyword evidence="12" id="KW-1185">Reference proteome</keyword>
<dbReference type="InterPro" id="IPR019758">
    <property type="entry name" value="Pept_S26A_signal_pept_1_CS"/>
</dbReference>
<keyword evidence="4" id="KW-0645">Protease</keyword>
<dbReference type="GO" id="GO:0006465">
    <property type="term" value="P:signal peptide processing"/>
    <property type="evidence" value="ECO:0007669"/>
    <property type="project" value="InterPro"/>
</dbReference>
<dbReference type="EMBL" id="JAMXQV010000021">
    <property type="protein sequence ID" value="MCR6487844.1"/>
    <property type="molecule type" value="Genomic_DNA"/>
</dbReference>
<proteinExistence type="inferred from homology"/>
<dbReference type="GO" id="GO:0005886">
    <property type="term" value="C:plasma membrane"/>
    <property type="evidence" value="ECO:0007669"/>
    <property type="project" value="UniProtKB-SubCell"/>
</dbReference>
<keyword evidence="7" id="KW-1133">Transmembrane helix</keyword>
<dbReference type="PROSITE" id="PS00761">
    <property type="entry name" value="SPASE_I_3"/>
    <property type="match status" value="1"/>
</dbReference>
<evidence type="ECO:0000256" key="6">
    <source>
        <dbReference type="ARBA" id="ARBA00022801"/>
    </source>
</evidence>
<evidence type="ECO:0000256" key="2">
    <source>
        <dbReference type="ARBA" id="ARBA00007066"/>
    </source>
</evidence>
<feature type="domain" description="Peptidase S26" evidence="10">
    <location>
        <begin position="8"/>
        <end position="85"/>
    </location>
</feature>
<evidence type="ECO:0000256" key="9">
    <source>
        <dbReference type="PIRSR" id="PIRSR600223-1"/>
    </source>
</evidence>
<dbReference type="AlphaFoldDB" id="A0A9X2NFM0"/>
<gene>
    <name evidence="11" type="ORF">M8542_33960</name>
</gene>
<dbReference type="InterPro" id="IPR036286">
    <property type="entry name" value="LexA/Signal_pep-like_sf"/>
</dbReference>
<dbReference type="Pfam" id="PF10502">
    <property type="entry name" value="Peptidase_S26"/>
    <property type="match status" value="2"/>
</dbReference>
<organism evidence="11 12">
    <name type="scientific">Amycolatopsis iheyensis</name>
    <dbReference type="NCBI Taxonomy" id="2945988"/>
    <lineage>
        <taxon>Bacteria</taxon>
        <taxon>Bacillati</taxon>
        <taxon>Actinomycetota</taxon>
        <taxon>Actinomycetes</taxon>
        <taxon>Pseudonocardiales</taxon>
        <taxon>Pseudonocardiaceae</taxon>
        <taxon>Amycolatopsis</taxon>
    </lineage>
</organism>
<name>A0A9X2NFM0_9PSEU</name>
<feature type="active site" evidence="9">
    <location>
        <position position="75"/>
    </location>
</feature>
<evidence type="ECO:0000256" key="7">
    <source>
        <dbReference type="ARBA" id="ARBA00022989"/>
    </source>
</evidence>
<dbReference type="GO" id="GO:0004252">
    <property type="term" value="F:serine-type endopeptidase activity"/>
    <property type="evidence" value="ECO:0007669"/>
    <property type="project" value="InterPro"/>
</dbReference>
<reference evidence="11" key="1">
    <citation type="submission" date="2022-06" db="EMBL/GenBank/DDBJ databases">
        <title>Amycolatopsis iheyaensis sp. nov., a new species of the genus Amycolatopsis isolated from soil in Iheya island, Japan.</title>
        <authorList>
            <person name="Ngamcharungchit C."/>
            <person name="Kanto H."/>
            <person name="Take A."/>
            <person name="Intra B."/>
            <person name="Matsumoto A."/>
            <person name="Panbangred W."/>
            <person name="Inahashi Y."/>
        </authorList>
    </citation>
    <scope>NUCLEOTIDE SEQUENCE</scope>
    <source>
        <strain evidence="11">OK19-0408</strain>
    </source>
</reference>
<dbReference type="InterPro" id="IPR037730">
    <property type="entry name" value="IMP2"/>
</dbReference>
<evidence type="ECO:0000259" key="10">
    <source>
        <dbReference type="Pfam" id="PF10502"/>
    </source>
</evidence>
<protein>
    <recommendedName>
        <fullName evidence="3">Mitochondrial inner membrane protease subunit 2</fullName>
    </recommendedName>
</protein>
<comment type="subcellular location">
    <subcellularLocation>
        <location evidence="1">Cell membrane</location>
        <topology evidence="1">Single-pass type II membrane protein</topology>
    </subcellularLocation>
</comment>
<keyword evidence="8" id="KW-0472">Membrane</keyword>
<dbReference type="Proteomes" id="UP001144096">
    <property type="component" value="Unassembled WGS sequence"/>
</dbReference>
<dbReference type="PRINTS" id="PR00727">
    <property type="entry name" value="LEADERPTASE"/>
</dbReference>
<feature type="domain" description="Peptidase S26" evidence="10">
    <location>
        <begin position="95"/>
        <end position="129"/>
    </location>
</feature>
<evidence type="ECO:0000313" key="11">
    <source>
        <dbReference type="EMBL" id="MCR6487844.1"/>
    </source>
</evidence>
<evidence type="ECO:0000256" key="4">
    <source>
        <dbReference type="ARBA" id="ARBA00022670"/>
    </source>
</evidence>
<dbReference type="PANTHER" id="PTHR46041">
    <property type="entry name" value="MITOCHONDRIAL INNER MEMBRANE PROTEASE SUBUNIT 2"/>
    <property type="match status" value="1"/>
</dbReference>
<evidence type="ECO:0000256" key="3">
    <source>
        <dbReference type="ARBA" id="ARBA00013650"/>
    </source>
</evidence>
<dbReference type="PANTHER" id="PTHR46041:SF2">
    <property type="entry name" value="MITOCHONDRIAL INNER MEMBRANE PROTEASE SUBUNIT 2"/>
    <property type="match status" value="1"/>
</dbReference>
<keyword evidence="6" id="KW-0378">Hydrolase</keyword>
<feature type="active site" evidence="9">
    <location>
        <position position="34"/>
    </location>
</feature>
<dbReference type="SUPFAM" id="SSF51306">
    <property type="entry name" value="LexA/Signal peptidase"/>
    <property type="match status" value="1"/>
</dbReference>
<evidence type="ECO:0000313" key="12">
    <source>
        <dbReference type="Proteomes" id="UP001144096"/>
    </source>
</evidence>
<dbReference type="Gene3D" id="2.10.109.10">
    <property type="entry name" value="Umud Fragment, subunit A"/>
    <property type="match status" value="1"/>
</dbReference>
<comment type="similarity">
    <text evidence="2">Belongs to the peptidase S26 family. IMP2 subfamily.</text>
</comment>
<evidence type="ECO:0000256" key="1">
    <source>
        <dbReference type="ARBA" id="ARBA00004401"/>
    </source>
</evidence>
<dbReference type="InterPro" id="IPR000223">
    <property type="entry name" value="Pept_S26A_signal_pept_1"/>
</dbReference>
<accession>A0A9X2NFM0</accession>
<dbReference type="CDD" id="cd06530">
    <property type="entry name" value="S26_SPase_I"/>
    <property type="match status" value="1"/>
</dbReference>
<sequence length="138" mass="14794">MIGLAVVVVVVVLLVVLLVVLRRRYVVARVWGHSMSPTFHDGERVVATRRRHYGVGDVIVFRPRPTADDVAWRIKRIAAIAGDPVPGWLPADDPVVPAGRVVVVGDNTGHSEDSRQLGYIDVASVAGVVAHRPAPTGG</sequence>
<evidence type="ECO:0000256" key="8">
    <source>
        <dbReference type="ARBA" id="ARBA00023136"/>
    </source>
</evidence>
<dbReference type="RefSeq" id="WP_257924408.1">
    <property type="nucleotide sequence ID" value="NZ_JAMXQV010000021.1"/>
</dbReference>
<evidence type="ECO:0000256" key="5">
    <source>
        <dbReference type="ARBA" id="ARBA00022692"/>
    </source>
</evidence>